<accession>M3XP10</accession>
<name>M3XP10_MUSPF</name>
<reference evidence="2" key="1">
    <citation type="submission" date="2024-06" db="UniProtKB">
        <authorList>
            <consortium name="Ensembl"/>
        </authorList>
    </citation>
    <scope>IDENTIFICATION</scope>
</reference>
<dbReference type="AlphaFoldDB" id="M3XP10"/>
<evidence type="ECO:0000256" key="1">
    <source>
        <dbReference type="SAM" id="MobiDB-lite"/>
    </source>
</evidence>
<dbReference type="Ensembl" id="ENSMPUT00000000826.1">
    <property type="protein sequence ID" value="ENSMPUP00000000810.1"/>
    <property type="gene ID" value="ENSMPUG00000000814.1"/>
</dbReference>
<evidence type="ECO:0000313" key="2">
    <source>
        <dbReference type="Ensembl" id="ENSMPUP00000000810.1"/>
    </source>
</evidence>
<proteinExistence type="predicted"/>
<dbReference type="HOGENOM" id="CLU_2621416_0_0_1"/>
<feature type="region of interest" description="Disordered" evidence="1">
    <location>
        <begin position="20"/>
        <end position="55"/>
    </location>
</feature>
<dbReference type="InParanoid" id="M3XP10"/>
<dbReference type="EMBL" id="AEYP01048080">
    <property type="status" value="NOT_ANNOTATED_CDS"/>
    <property type="molecule type" value="Genomic_DNA"/>
</dbReference>
<sequence length="78" mass="8619">MKSKYASLIGLKQITVGIWKEEGRKKKKDPSLDSGSQDQPPDPVVSSRAPSRGGDSWGFLPYIRSTSFLPTKVRCPLL</sequence>
<protein>
    <submittedName>
        <fullName evidence="2">Uncharacterized protein</fullName>
    </submittedName>
</protein>
<organism evidence="2">
    <name type="scientific">Mustela putorius furo</name>
    <name type="common">European domestic ferret</name>
    <name type="synonym">Mustela furo</name>
    <dbReference type="NCBI Taxonomy" id="9669"/>
    <lineage>
        <taxon>Eukaryota</taxon>
        <taxon>Metazoa</taxon>
        <taxon>Chordata</taxon>
        <taxon>Craniata</taxon>
        <taxon>Vertebrata</taxon>
        <taxon>Euteleostomi</taxon>
        <taxon>Mammalia</taxon>
        <taxon>Eutheria</taxon>
        <taxon>Laurasiatheria</taxon>
        <taxon>Carnivora</taxon>
        <taxon>Caniformia</taxon>
        <taxon>Musteloidea</taxon>
        <taxon>Mustelidae</taxon>
        <taxon>Mustelinae</taxon>
        <taxon>Mustela</taxon>
    </lineage>
</organism>